<proteinExistence type="predicted"/>
<sequence length="81" mass="8978">MPALAPYGSLEMATAGFLFVFAIGRLLQNQEHPAALSIDRTKSDIIFNRSVYLGPASAAQVPINTQQPRFRNQQIYIRSAK</sequence>
<evidence type="ECO:0000313" key="2">
    <source>
        <dbReference type="Proteomes" id="UP000078512"/>
    </source>
</evidence>
<dbReference type="Proteomes" id="UP000078512">
    <property type="component" value="Unassembled WGS sequence"/>
</dbReference>
<dbReference type="AlphaFoldDB" id="A0A197JZ00"/>
<evidence type="ECO:0000313" key="1">
    <source>
        <dbReference type="EMBL" id="OAQ29666.1"/>
    </source>
</evidence>
<accession>A0A197JZ00</accession>
<gene>
    <name evidence="1" type="ORF">K457DRAFT_18862</name>
</gene>
<name>A0A197JZ00_9FUNG</name>
<dbReference type="EMBL" id="KV442039">
    <property type="protein sequence ID" value="OAQ29666.1"/>
    <property type="molecule type" value="Genomic_DNA"/>
</dbReference>
<reference evidence="1 2" key="1">
    <citation type="submission" date="2016-05" db="EMBL/GenBank/DDBJ databases">
        <title>Genome sequencing reveals origins of a unique bacterial endosymbiosis in the earliest lineages of terrestrial Fungi.</title>
        <authorList>
            <consortium name="DOE Joint Genome Institute"/>
            <person name="Uehling J."/>
            <person name="Gryganskyi A."/>
            <person name="Hameed K."/>
            <person name="Tschaplinski T."/>
            <person name="Misztal P."/>
            <person name="Wu S."/>
            <person name="Desiro A."/>
            <person name="Vande Pol N."/>
            <person name="Du Z.-Y."/>
            <person name="Zienkiewicz A."/>
            <person name="Zienkiewicz K."/>
            <person name="Morin E."/>
            <person name="Tisserant E."/>
            <person name="Splivallo R."/>
            <person name="Hainaut M."/>
            <person name="Henrissat B."/>
            <person name="Ohm R."/>
            <person name="Kuo A."/>
            <person name="Yan J."/>
            <person name="Lipzen A."/>
            <person name="Nolan M."/>
            <person name="Labutti K."/>
            <person name="Barry K."/>
            <person name="Goldstein A."/>
            <person name="Labbe J."/>
            <person name="Schadt C."/>
            <person name="Tuskan G."/>
            <person name="Grigoriev I."/>
            <person name="Martin F."/>
            <person name="Vilgalys R."/>
            <person name="Bonito G."/>
        </authorList>
    </citation>
    <scope>NUCLEOTIDE SEQUENCE [LARGE SCALE GENOMIC DNA]</scope>
    <source>
        <strain evidence="1 2">AG-77</strain>
    </source>
</reference>
<organism evidence="1 2">
    <name type="scientific">Linnemannia elongata AG-77</name>
    <dbReference type="NCBI Taxonomy" id="1314771"/>
    <lineage>
        <taxon>Eukaryota</taxon>
        <taxon>Fungi</taxon>
        <taxon>Fungi incertae sedis</taxon>
        <taxon>Mucoromycota</taxon>
        <taxon>Mortierellomycotina</taxon>
        <taxon>Mortierellomycetes</taxon>
        <taxon>Mortierellales</taxon>
        <taxon>Mortierellaceae</taxon>
        <taxon>Linnemannia</taxon>
    </lineage>
</organism>
<protein>
    <submittedName>
        <fullName evidence="1">Uncharacterized protein</fullName>
    </submittedName>
</protein>
<keyword evidence="2" id="KW-1185">Reference proteome</keyword>